<dbReference type="PROSITE" id="PS51635">
    <property type="entry name" value="PNPLA"/>
    <property type="match status" value="1"/>
</dbReference>
<gene>
    <name evidence="7" type="ORF">CNMCM5623_006839</name>
</gene>
<dbReference type="GO" id="GO:0016020">
    <property type="term" value="C:membrane"/>
    <property type="evidence" value="ECO:0007669"/>
    <property type="project" value="TreeGrafter"/>
</dbReference>
<keyword evidence="1 4" id="KW-0378">Hydrolase</keyword>
<feature type="active site" description="Proton acceptor" evidence="4">
    <location>
        <position position="203"/>
    </location>
</feature>
<keyword evidence="2 4" id="KW-0442">Lipid degradation</keyword>
<keyword evidence="3 4" id="KW-0443">Lipid metabolism</keyword>
<dbReference type="Pfam" id="PF01734">
    <property type="entry name" value="Patatin"/>
    <property type="match status" value="1"/>
</dbReference>
<feature type="active site" description="Nucleophile" evidence="4">
    <location>
        <position position="61"/>
    </location>
</feature>
<dbReference type="InterPro" id="IPR016035">
    <property type="entry name" value="Acyl_Trfase/lysoPLipase"/>
</dbReference>
<feature type="region of interest" description="Disordered" evidence="5">
    <location>
        <begin position="444"/>
        <end position="468"/>
    </location>
</feature>
<feature type="short sequence motif" description="GXSXG" evidence="4">
    <location>
        <begin position="59"/>
        <end position="63"/>
    </location>
</feature>
<evidence type="ECO:0000256" key="5">
    <source>
        <dbReference type="SAM" id="MobiDB-lite"/>
    </source>
</evidence>
<accession>A0A8H6V178</accession>
<evidence type="ECO:0000256" key="2">
    <source>
        <dbReference type="ARBA" id="ARBA00022963"/>
    </source>
</evidence>
<dbReference type="GO" id="GO:0016042">
    <property type="term" value="P:lipid catabolic process"/>
    <property type="evidence" value="ECO:0007669"/>
    <property type="project" value="UniProtKB-UniRule"/>
</dbReference>
<protein>
    <recommendedName>
        <fullName evidence="6">PNPLA domain-containing protein</fullName>
    </recommendedName>
</protein>
<evidence type="ECO:0000256" key="1">
    <source>
        <dbReference type="ARBA" id="ARBA00022801"/>
    </source>
</evidence>
<evidence type="ECO:0000313" key="8">
    <source>
        <dbReference type="Proteomes" id="UP000654922"/>
    </source>
</evidence>
<feature type="short sequence motif" description="GXGXXG" evidence="4">
    <location>
        <begin position="17"/>
        <end position="22"/>
    </location>
</feature>
<dbReference type="Gene3D" id="3.40.1090.10">
    <property type="entry name" value="Cytosolic phospholipase A2 catalytic domain"/>
    <property type="match status" value="1"/>
</dbReference>
<feature type="short sequence motif" description="DGA/G" evidence="4">
    <location>
        <begin position="203"/>
        <end position="205"/>
    </location>
</feature>
<dbReference type="GO" id="GO:0019369">
    <property type="term" value="P:arachidonate metabolic process"/>
    <property type="evidence" value="ECO:0007669"/>
    <property type="project" value="TreeGrafter"/>
</dbReference>
<dbReference type="GO" id="GO:0046486">
    <property type="term" value="P:glycerolipid metabolic process"/>
    <property type="evidence" value="ECO:0007669"/>
    <property type="project" value="UniProtKB-ARBA"/>
</dbReference>
<comment type="caution">
    <text evidence="7">The sequence shown here is derived from an EMBL/GenBank/DDBJ whole genome shotgun (WGS) entry which is preliminary data.</text>
</comment>
<dbReference type="CDD" id="cd07216">
    <property type="entry name" value="Pat17_PNPLA8_PNPLA9_like3"/>
    <property type="match status" value="1"/>
</dbReference>
<proteinExistence type="predicted"/>
<dbReference type="GO" id="GO:0047499">
    <property type="term" value="F:calcium-independent phospholipase A2 activity"/>
    <property type="evidence" value="ECO:0007669"/>
    <property type="project" value="TreeGrafter"/>
</dbReference>
<dbReference type="InterPro" id="IPR002641">
    <property type="entry name" value="PNPLA_dom"/>
</dbReference>
<evidence type="ECO:0000256" key="3">
    <source>
        <dbReference type="ARBA" id="ARBA00023098"/>
    </source>
</evidence>
<dbReference type="SUPFAM" id="SSF52151">
    <property type="entry name" value="FabD/lysophospholipase-like"/>
    <property type="match status" value="1"/>
</dbReference>
<sequence length="468" mass="52361">MPLNAEQAPVKLLSIDGGGVRGLSALVLLEHLMNLANHKREKMNLPPQEPWEMFDMIGGTSTGGLIAVMLGRLRMPIKDCIAAYVNLADRAFTERNFLNRMTMKVTLGPRFETQPLEDAIKCIIGDEWATSLLKEDNGNPRCRVFVVAHLQRTNKAAILRSYWNPYAAKAQFEEMHIWQACRATSAALTYFKPIEVGGNTYSDGGLLYNNPVQLVHSEASDVFQGQDQLIVSLGTGIPRITKWDPSLANIAESLAALATETEKAANEFFKLYGAKAAKERRYFRFNVPNLRDIGLEESKQLRDIKVLTEDYINDGEVGAKADSCAQKLAEGQDSGGPISEVKDVAVLYGGFRGRAGSFRISLADIESDEQLFLQMRAAYAERPHRLWRRDLPHPWTMAWLSWFDVTRLEFVKVVQRYSRSGLEILTHISSSLMMYYYLPGTTRRKPTPTDASQSYVPSLLGGHTGAYS</sequence>
<name>A0A8H6V178_9EURO</name>
<dbReference type="PANTHER" id="PTHR24185:SF1">
    <property type="entry name" value="CALCIUM-INDEPENDENT PHOSPHOLIPASE A2-GAMMA"/>
    <property type="match status" value="1"/>
</dbReference>
<dbReference type="AlphaFoldDB" id="A0A8H6V178"/>
<evidence type="ECO:0000313" key="7">
    <source>
        <dbReference type="EMBL" id="KAF7174267.1"/>
    </source>
</evidence>
<dbReference type="PANTHER" id="PTHR24185">
    <property type="entry name" value="CALCIUM-INDEPENDENT PHOSPHOLIPASE A2-GAMMA"/>
    <property type="match status" value="1"/>
</dbReference>
<organism evidence="7 8">
    <name type="scientific">Aspergillus felis</name>
    <dbReference type="NCBI Taxonomy" id="1287682"/>
    <lineage>
        <taxon>Eukaryota</taxon>
        <taxon>Fungi</taxon>
        <taxon>Dikarya</taxon>
        <taxon>Ascomycota</taxon>
        <taxon>Pezizomycotina</taxon>
        <taxon>Eurotiomycetes</taxon>
        <taxon>Eurotiomycetidae</taxon>
        <taxon>Eurotiales</taxon>
        <taxon>Aspergillaceae</taxon>
        <taxon>Aspergillus</taxon>
        <taxon>Aspergillus subgen. Fumigati</taxon>
    </lineage>
</organism>
<feature type="domain" description="PNPLA" evidence="6">
    <location>
        <begin position="13"/>
        <end position="216"/>
    </location>
</feature>
<evidence type="ECO:0000259" key="6">
    <source>
        <dbReference type="PROSITE" id="PS51635"/>
    </source>
</evidence>
<reference evidence="7" key="1">
    <citation type="submission" date="2020-06" db="EMBL/GenBank/DDBJ databases">
        <title>Draft genome sequences of strains closely related to Aspergillus parafelis and Aspergillus hiratsukae.</title>
        <authorList>
            <person name="Dos Santos R.A.C."/>
            <person name="Rivero-Menendez O."/>
            <person name="Steenwyk J.L."/>
            <person name="Mead M.E."/>
            <person name="Goldman G.H."/>
            <person name="Alastruey-Izquierdo A."/>
            <person name="Rokas A."/>
        </authorList>
    </citation>
    <scope>NUCLEOTIDE SEQUENCE</scope>
    <source>
        <strain evidence="7">CNM-CM5623</strain>
    </source>
</reference>
<dbReference type="Proteomes" id="UP000654922">
    <property type="component" value="Unassembled WGS sequence"/>
</dbReference>
<dbReference type="EMBL" id="JACBAE010000984">
    <property type="protein sequence ID" value="KAF7174267.1"/>
    <property type="molecule type" value="Genomic_DNA"/>
</dbReference>
<dbReference type="OrthoDB" id="1658288at2759"/>
<evidence type="ECO:0000256" key="4">
    <source>
        <dbReference type="PROSITE-ProRule" id="PRU01161"/>
    </source>
</evidence>